<proteinExistence type="inferred from homology"/>
<dbReference type="AlphaFoldDB" id="A0AAN9G2A9"/>
<keyword evidence="6" id="KW-1185">Reference proteome</keyword>
<dbReference type="InterPro" id="IPR039126">
    <property type="entry name" value="GGACT"/>
</dbReference>
<sequence>MSADEHLMFVYGTLKRDQPNNHFILKKDIGHAEFVASGKTVKKYPLVIAGSYNIPYLLYVPGQGHQVQGDIYRVDLKKRNFMDEFESHPTYYERMEDEIIVDDDSGSNPEPKTLRCWVYFMKNYKPDMLKLEAFPCYDTNGSHGLQYVESENTSDLSDV</sequence>
<dbReference type="CDD" id="cd06661">
    <property type="entry name" value="GGCT_like"/>
    <property type="match status" value="1"/>
</dbReference>
<dbReference type="SUPFAM" id="SSF110857">
    <property type="entry name" value="Gamma-glutamyl cyclotransferase-like"/>
    <property type="match status" value="1"/>
</dbReference>
<dbReference type="InterPro" id="IPR036568">
    <property type="entry name" value="GGCT-like_sf"/>
</dbReference>
<evidence type="ECO:0000256" key="2">
    <source>
        <dbReference type="PIRSR" id="PIRSR639126-1"/>
    </source>
</evidence>
<dbReference type="PANTHER" id="PTHR12510">
    <property type="entry name" value="TROPONIN C-AKIN-1 PROTEIN"/>
    <property type="match status" value="1"/>
</dbReference>
<dbReference type="EMBL" id="JBAMIC010000021">
    <property type="protein sequence ID" value="KAK7092746.1"/>
    <property type="molecule type" value="Genomic_DNA"/>
</dbReference>
<dbReference type="GO" id="GO:0061929">
    <property type="term" value="F:gamma-glutamylaminecyclotransferase activity"/>
    <property type="evidence" value="ECO:0007669"/>
    <property type="project" value="InterPro"/>
</dbReference>
<evidence type="ECO:0000313" key="5">
    <source>
        <dbReference type="EMBL" id="KAK7092746.1"/>
    </source>
</evidence>
<accession>A0AAN9G2A9</accession>
<name>A0AAN9G2A9_9CAEN</name>
<dbReference type="Proteomes" id="UP001374579">
    <property type="component" value="Unassembled WGS sequence"/>
</dbReference>
<feature type="active site" description="Proton acceptor" evidence="2">
    <location>
        <position position="86"/>
    </location>
</feature>
<dbReference type="PANTHER" id="PTHR12510:SF4">
    <property type="entry name" value="GAMMA-GLUTAMYLAMINECYCLOTRANSFERASE"/>
    <property type="match status" value="1"/>
</dbReference>
<reference evidence="5 6" key="1">
    <citation type="submission" date="2024-02" db="EMBL/GenBank/DDBJ databases">
        <title>Chromosome-scale genome assembly of the rough periwinkle Littorina saxatilis.</title>
        <authorList>
            <person name="De Jode A."/>
            <person name="Faria R."/>
            <person name="Formenti G."/>
            <person name="Sims Y."/>
            <person name="Smith T.P."/>
            <person name="Tracey A."/>
            <person name="Wood J.M.D."/>
            <person name="Zagrodzka Z.B."/>
            <person name="Johannesson K."/>
            <person name="Butlin R.K."/>
            <person name="Leder E.H."/>
        </authorList>
    </citation>
    <scope>NUCLEOTIDE SEQUENCE [LARGE SCALE GENOMIC DNA]</scope>
    <source>
        <strain evidence="5">Snail1</strain>
        <tissue evidence="5">Muscle</tissue>
    </source>
</reference>
<evidence type="ECO:0000256" key="1">
    <source>
        <dbReference type="ARBA" id="ARBA00008861"/>
    </source>
</evidence>
<dbReference type="InterPro" id="IPR009288">
    <property type="entry name" value="AIG2-like_dom"/>
</dbReference>
<dbReference type="Gene3D" id="3.10.490.10">
    <property type="entry name" value="Gamma-glutamyl cyclotransferase-like"/>
    <property type="match status" value="1"/>
</dbReference>
<evidence type="ECO:0000313" key="6">
    <source>
        <dbReference type="Proteomes" id="UP001374579"/>
    </source>
</evidence>
<dbReference type="InterPro" id="IPR013024">
    <property type="entry name" value="GGCT-like"/>
</dbReference>
<organism evidence="5 6">
    <name type="scientific">Littorina saxatilis</name>
    <dbReference type="NCBI Taxonomy" id="31220"/>
    <lineage>
        <taxon>Eukaryota</taxon>
        <taxon>Metazoa</taxon>
        <taxon>Spiralia</taxon>
        <taxon>Lophotrochozoa</taxon>
        <taxon>Mollusca</taxon>
        <taxon>Gastropoda</taxon>
        <taxon>Caenogastropoda</taxon>
        <taxon>Littorinimorpha</taxon>
        <taxon>Littorinoidea</taxon>
        <taxon>Littorinidae</taxon>
        <taxon>Littorina</taxon>
    </lineage>
</organism>
<evidence type="ECO:0000256" key="3">
    <source>
        <dbReference type="RuleBase" id="RU367036"/>
    </source>
</evidence>
<evidence type="ECO:0000259" key="4">
    <source>
        <dbReference type="Pfam" id="PF06094"/>
    </source>
</evidence>
<gene>
    <name evidence="5" type="ORF">V1264_008444</name>
</gene>
<dbReference type="Pfam" id="PF06094">
    <property type="entry name" value="GGACT"/>
    <property type="match status" value="1"/>
</dbReference>
<dbReference type="GO" id="GO:0005829">
    <property type="term" value="C:cytosol"/>
    <property type="evidence" value="ECO:0007669"/>
    <property type="project" value="TreeGrafter"/>
</dbReference>
<protein>
    <recommendedName>
        <fullName evidence="3">Gamma-glutamylcyclotransferase family protein</fullName>
    </recommendedName>
</protein>
<comment type="similarity">
    <text evidence="1 3">Belongs to the gamma-glutamylcyclotransferase family.</text>
</comment>
<feature type="domain" description="Gamma-glutamylcyclotransferase AIG2-like" evidence="4">
    <location>
        <begin position="8"/>
        <end position="127"/>
    </location>
</feature>
<comment type="caution">
    <text evidence="5">The sequence shown here is derived from an EMBL/GenBank/DDBJ whole genome shotgun (WGS) entry which is preliminary data.</text>
</comment>